<dbReference type="EMBL" id="SNXK01000003">
    <property type="protein sequence ID" value="TDP38852.1"/>
    <property type="molecule type" value="Genomic_DNA"/>
</dbReference>
<keyword evidence="1" id="KW-0472">Membrane</keyword>
<feature type="transmembrane region" description="Helical" evidence="1">
    <location>
        <begin position="37"/>
        <end position="59"/>
    </location>
</feature>
<comment type="caution">
    <text evidence="2">The sequence shown here is derived from an EMBL/GenBank/DDBJ whole genome shotgun (WGS) entry which is preliminary data.</text>
</comment>
<sequence>MTRIRDRTEPNVIYFGLALTPLMIGIAWMTIHASAFAFLTCVISALVILPLALFAAPAVSWRTSDT</sequence>
<reference evidence="2 3" key="1">
    <citation type="submission" date="2019-03" db="EMBL/GenBank/DDBJ databases">
        <title>Genomic Encyclopedia of Type Strains, Phase IV (KMG-IV): sequencing the most valuable type-strain genomes for metagenomic binning, comparative biology and taxonomic classification.</title>
        <authorList>
            <person name="Goeker M."/>
        </authorList>
    </citation>
    <scope>NUCLEOTIDE SEQUENCE [LARGE SCALE GENOMIC DNA]</scope>
    <source>
        <strain evidence="2 3">DSM 44496</strain>
    </source>
</reference>
<proteinExistence type="predicted"/>
<protein>
    <submittedName>
        <fullName evidence="2">Uncharacterized protein</fullName>
    </submittedName>
</protein>
<accession>A0A4V3CPT3</accession>
<gene>
    <name evidence="2" type="ORF">DFR75_103512</name>
</gene>
<keyword evidence="1" id="KW-1133">Transmembrane helix</keyword>
<evidence type="ECO:0000256" key="1">
    <source>
        <dbReference type="SAM" id="Phobius"/>
    </source>
</evidence>
<dbReference type="RefSeq" id="WP_133734048.1">
    <property type="nucleotide sequence ID" value="NZ_SNXK01000003.1"/>
</dbReference>
<keyword evidence="1" id="KW-0812">Transmembrane</keyword>
<keyword evidence="3" id="KW-1185">Reference proteome</keyword>
<dbReference type="Proteomes" id="UP000295087">
    <property type="component" value="Unassembled WGS sequence"/>
</dbReference>
<evidence type="ECO:0000313" key="2">
    <source>
        <dbReference type="EMBL" id="TDP38852.1"/>
    </source>
</evidence>
<evidence type="ECO:0000313" key="3">
    <source>
        <dbReference type="Proteomes" id="UP000295087"/>
    </source>
</evidence>
<feature type="transmembrane region" description="Helical" evidence="1">
    <location>
        <begin position="12"/>
        <end position="31"/>
    </location>
</feature>
<organism evidence="2 3">
    <name type="scientific">Nocardia ignorata</name>
    <dbReference type="NCBI Taxonomy" id="145285"/>
    <lineage>
        <taxon>Bacteria</taxon>
        <taxon>Bacillati</taxon>
        <taxon>Actinomycetota</taxon>
        <taxon>Actinomycetes</taxon>
        <taxon>Mycobacteriales</taxon>
        <taxon>Nocardiaceae</taxon>
        <taxon>Nocardia</taxon>
    </lineage>
</organism>
<name>A0A4V3CPT3_NOCIG</name>
<dbReference type="AlphaFoldDB" id="A0A4V3CPT3"/>